<dbReference type="PANTHER" id="PTHR10362">
    <property type="entry name" value="HISTIDINE AMMONIA-LYASE"/>
    <property type="match status" value="1"/>
</dbReference>
<organism evidence="10 11">
    <name type="scientific">Marinoscillum luteum</name>
    <dbReference type="NCBI Taxonomy" id="861051"/>
    <lineage>
        <taxon>Bacteria</taxon>
        <taxon>Pseudomonadati</taxon>
        <taxon>Bacteroidota</taxon>
        <taxon>Cytophagia</taxon>
        <taxon>Cytophagales</taxon>
        <taxon>Reichenbachiellaceae</taxon>
        <taxon>Marinoscillum</taxon>
    </lineage>
</organism>
<keyword evidence="3 8" id="KW-0369">Histidine metabolism</keyword>
<keyword evidence="4 7" id="KW-0456">Lyase</keyword>
<dbReference type="CDD" id="cd00332">
    <property type="entry name" value="PAL-HAL"/>
    <property type="match status" value="1"/>
</dbReference>
<dbReference type="EMBL" id="JBIPKE010000018">
    <property type="protein sequence ID" value="MFH6984534.1"/>
    <property type="molecule type" value="Genomic_DNA"/>
</dbReference>
<protein>
    <recommendedName>
        <fullName evidence="2 6">Histidine ammonia-lyase</fullName>
        <ecNumber evidence="2 6">4.3.1.3</ecNumber>
    </recommendedName>
</protein>
<name>A0ABW7NCP2_9BACT</name>
<dbReference type="GO" id="GO:0004397">
    <property type="term" value="F:histidine ammonia-lyase activity"/>
    <property type="evidence" value="ECO:0007669"/>
    <property type="project" value="UniProtKB-EC"/>
</dbReference>
<dbReference type="EC" id="4.3.1.3" evidence="2 6"/>
<evidence type="ECO:0000256" key="2">
    <source>
        <dbReference type="ARBA" id="ARBA00012994"/>
    </source>
</evidence>
<evidence type="ECO:0000256" key="1">
    <source>
        <dbReference type="ARBA" id="ARBA00005113"/>
    </source>
</evidence>
<evidence type="ECO:0000256" key="7">
    <source>
        <dbReference type="RuleBase" id="RU003954"/>
    </source>
</evidence>
<keyword evidence="11" id="KW-1185">Reference proteome</keyword>
<dbReference type="NCBIfam" id="TIGR01225">
    <property type="entry name" value="hutH"/>
    <property type="match status" value="1"/>
</dbReference>
<evidence type="ECO:0000256" key="8">
    <source>
        <dbReference type="RuleBase" id="RU004479"/>
    </source>
</evidence>
<evidence type="ECO:0000256" key="6">
    <source>
        <dbReference type="NCBIfam" id="TIGR01225"/>
    </source>
</evidence>
<evidence type="ECO:0000313" key="11">
    <source>
        <dbReference type="Proteomes" id="UP001610063"/>
    </source>
</evidence>
<dbReference type="Gene3D" id="1.10.275.10">
    <property type="entry name" value="Fumarase/aspartase (N-terminal domain)"/>
    <property type="match status" value="1"/>
</dbReference>
<dbReference type="Gene3D" id="1.20.200.10">
    <property type="entry name" value="Fumarase/aspartase (Central domain)"/>
    <property type="match status" value="1"/>
</dbReference>
<evidence type="ECO:0000256" key="9">
    <source>
        <dbReference type="RuleBase" id="RU004480"/>
    </source>
</evidence>
<dbReference type="RefSeq" id="WP_395417911.1">
    <property type="nucleotide sequence ID" value="NZ_JBIPKE010000018.1"/>
</dbReference>
<evidence type="ECO:0000313" key="10">
    <source>
        <dbReference type="EMBL" id="MFH6984534.1"/>
    </source>
</evidence>
<comment type="subcellular location">
    <subcellularLocation>
        <location evidence="9">Cytoplasm</location>
    </subcellularLocation>
</comment>
<dbReference type="InterPro" id="IPR001106">
    <property type="entry name" value="Aromatic_Lyase"/>
</dbReference>
<dbReference type="InterPro" id="IPR005921">
    <property type="entry name" value="HutH"/>
</dbReference>
<gene>
    <name evidence="10" type="primary">hutH</name>
    <name evidence="10" type="ORF">ACHKAR_13860</name>
</gene>
<dbReference type="InterPro" id="IPR024083">
    <property type="entry name" value="Fumarase/histidase_N"/>
</dbReference>
<comment type="caution">
    <text evidence="10">The sequence shown here is derived from an EMBL/GenBank/DDBJ whole genome shotgun (WGS) entry which is preliminary data.</text>
</comment>
<comment type="similarity">
    <text evidence="7">Belongs to the PAL/histidase family.</text>
</comment>
<sequence>MKHPFQFGKDTLTPGIALRIARGQQTSTFADDTINKIKKSHADVAEIANGDRVVYGINTGFGPLCTTIISKEQTRKLQENILRSHSVGVGAYVPLEIAKLMLVTKLQALSFGYSGIALETLERIKWHLEMDIIPMVPTQGSVGASGDLAPLAHLFLPLIGLGKVTYKGKIQDSGDVLQQLGKAPIALGPKEGLALINGTQFILAYAVRGLVRLHNCLELADIIGAMSLEGILGSASPFQEKLHALRPFQGSLHVAHRLRTLLKNSQMVESHENCGRVQDPYSIRCMPQVHGSSRNAWHHLKELVNVELNSVTDNPIVFSSTDTISGGNFHGQPLAMPLDYATLAAAELGNISDRRTYLLLEGDIEGLPKLLMKNTGINSGFMIPQYTSAALVSENKSLCFPASADSIPTSLGQEDHVSMGSISGRKLNQVIDNLENILAVELICAAQAFDYRKPMKSSKILDACHEVIRGRIDHAEEDRIFADDIEKAHDMIVNESIIDAAYQTAQQNNINLKGDLYELFSIS</sequence>
<dbReference type="InterPro" id="IPR022313">
    <property type="entry name" value="Phe/His_NH3-lyase_AS"/>
</dbReference>
<dbReference type="SUPFAM" id="SSF48557">
    <property type="entry name" value="L-aspartase-like"/>
    <property type="match status" value="1"/>
</dbReference>
<comment type="catalytic activity">
    <reaction evidence="5 8">
        <text>L-histidine = trans-urocanate + NH4(+)</text>
        <dbReference type="Rhea" id="RHEA:21232"/>
        <dbReference type="ChEBI" id="CHEBI:17771"/>
        <dbReference type="ChEBI" id="CHEBI:28938"/>
        <dbReference type="ChEBI" id="CHEBI:57595"/>
        <dbReference type="EC" id="4.3.1.3"/>
    </reaction>
</comment>
<dbReference type="PROSITE" id="PS00488">
    <property type="entry name" value="PAL_HISTIDASE"/>
    <property type="match status" value="1"/>
</dbReference>
<proteinExistence type="inferred from homology"/>
<evidence type="ECO:0000256" key="3">
    <source>
        <dbReference type="ARBA" id="ARBA00022808"/>
    </source>
</evidence>
<evidence type="ECO:0000256" key="4">
    <source>
        <dbReference type="ARBA" id="ARBA00023239"/>
    </source>
</evidence>
<dbReference type="Proteomes" id="UP001610063">
    <property type="component" value="Unassembled WGS sequence"/>
</dbReference>
<dbReference type="NCBIfam" id="NF006871">
    <property type="entry name" value="PRK09367.1"/>
    <property type="match status" value="1"/>
</dbReference>
<dbReference type="Pfam" id="PF00221">
    <property type="entry name" value="Lyase_aromatic"/>
    <property type="match status" value="1"/>
</dbReference>
<accession>A0ABW7NCP2</accession>
<dbReference type="InterPro" id="IPR008948">
    <property type="entry name" value="L-Aspartase-like"/>
</dbReference>
<reference evidence="10 11" key="1">
    <citation type="journal article" date="2013" name="Int. J. Syst. Evol. Microbiol.">
        <title>Marinoscillum luteum sp. nov., isolated from marine sediment.</title>
        <authorList>
            <person name="Cha I.T."/>
            <person name="Park S.J."/>
            <person name="Kim S.J."/>
            <person name="Kim J.G."/>
            <person name="Jung M.Y."/>
            <person name="Shin K.S."/>
            <person name="Kwon K.K."/>
            <person name="Yang S.H."/>
            <person name="Seo Y.S."/>
            <person name="Rhee S.K."/>
        </authorList>
    </citation>
    <scope>NUCLEOTIDE SEQUENCE [LARGE SCALE GENOMIC DNA]</scope>
    <source>
        <strain evidence="10 11">KCTC 23939</strain>
    </source>
</reference>
<comment type="pathway">
    <text evidence="1 8">Amino-acid degradation; L-histidine degradation into L-glutamate; N-formimidoyl-L-glutamate from L-histidine: step 1/3.</text>
</comment>
<evidence type="ECO:0000256" key="5">
    <source>
        <dbReference type="ARBA" id="ARBA00049269"/>
    </source>
</evidence>